<evidence type="ECO:0000313" key="14">
    <source>
        <dbReference type="EMBL" id="NXU81489.1"/>
    </source>
</evidence>
<feature type="domain" description="C2H2-type" evidence="13">
    <location>
        <begin position="1"/>
        <end position="19"/>
    </location>
</feature>
<feature type="non-terminal residue" evidence="14">
    <location>
        <position position="99"/>
    </location>
</feature>
<dbReference type="GO" id="GO:0000981">
    <property type="term" value="F:DNA-binding transcription factor activity, RNA polymerase II-specific"/>
    <property type="evidence" value="ECO:0007669"/>
    <property type="project" value="TreeGrafter"/>
</dbReference>
<feature type="domain" description="C2H2-type" evidence="13">
    <location>
        <begin position="20"/>
        <end position="47"/>
    </location>
</feature>
<keyword evidence="15" id="KW-1185">Reference proteome</keyword>
<evidence type="ECO:0000256" key="5">
    <source>
        <dbReference type="ARBA" id="ARBA00022771"/>
    </source>
</evidence>
<feature type="non-terminal residue" evidence="14">
    <location>
        <position position="1"/>
    </location>
</feature>
<dbReference type="PANTHER" id="PTHR23226:SF377">
    <property type="entry name" value="ZINC FINGER AND SCAN DOMAIN-CONTAINING PROTEIN 20"/>
    <property type="match status" value="1"/>
</dbReference>
<evidence type="ECO:0000256" key="1">
    <source>
        <dbReference type="ARBA" id="ARBA00004123"/>
    </source>
</evidence>
<evidence type="ECO:0000256" key="11">
    <source>
        <dbReference type="PROSITE-ProRule" id="PRU00042"/>
    </source>
</evidence>
<dbReference type="PANTHER" id="PTHR23226">
    <property type="entry name" value="ZINC FINGER AND SCAN DOMAIN-CONTAINING"/>
    <property type="match status" value="1"/>
</dbReference>
<evidence type="ECO:0000256" key="10">
    <source>
        <dbReference type="ARBA" id="ARBA00023242"/>
    </source>
</evidence>
<evidence type="ECO:0000259" key="13">
    <source>
        <dbReference type="PROSITE" id="PS50157"/>
    </source>
</evidence>
<dbReference type="Proteomes" id="UP000579904">
    <property type="component" value="Unassembled WGS sequence"/>
</dbReference>
<comment type="caution">
    <text evidence="14">The sequence shown here is derived from an EMBL/GenBank/DDBJ whole genome shotgun (WGS) entry which is preliminary data.</text>
</comment>
<evidence type="ECO:0000256" key="8">
    <source>
        <dbReference type="ARBA" id="ARBA00023125"/>
    </source>
</evidence>
<keyword evidence="5 11" id="KW-0863">Zinc-finger</keyword>
<proteinExistence type="inferred from homology"/>
<dbReference type="InterPro" id="IPR036236">
    <property type="entry name" value="Znf_C2H2_sf"/>
</dbReference>
<evidence type="ECO:0000256" key="6">
    <source>
        <dbReference type="ARBA" id="ARBA00022833"/>
    </source>
</evidence>
<dbReference type="AlphaFoldDB" id="A0A7L3NRA6"/>
<evidence type="ECO:0000256" key="9">
    <source>
        <dbReference type="ARBA" id="ARBA00023163"/>
    </source>
</evidence>
<keyword evidence="8" id="KW-0238">DNA-binding</keyword>
<dbReference type="GO" id="GO:0005634">
    <property type="term" value="C:nucleus"/>
    <property type="evidence" value="ECO:0007669"/>
    <property type="project" value="UniProtKB-SubCell"/>
</dbReference>
<evidence type="ECO:0000256" key="2">
    <source>
        <dbReference type="ARBA" id="ARBA00006991"/>
    </source>
</evidence>
<evidence type="ECO:0000256" key="12">
    <source>
        <dbReference type="SAM" id="MobiDB-lite"/>
    </source>
</evidence>
<dbReference type="PROSITE" id="PS50157">
    <property type="entry name" value="ZINC_FINGER_C2H2_2"/>
    <property type="match status" value="3"/>
</dbReference>
<dbReference type="GO" id="GO:0000978">
    <property type="term" value="F:RNA polymerase II cis-regulatory region sequence-specific DNA binding"/>
    <property type="evidence" value="ECO:0007669"/>
    <property type="project" value="TreeGrafter"/>
</dbReference>
<dbReference type="FunFam" id="3.30.160.60:FF:000178">
    <property type="entry name" value="Zinc finger protein 14 homolog"/>
    <property type="match status" value="1"/>
</dbReference>
<feature type="compositionally biased region" description="Basic residues" evidence="12">
    <location>
        <begin position="37"/>
        <end position="50"/>
    </location>
</feature>
<protein>
    <submittedName>
        <fullName evidence="14">ZN165 protein</fullName>
    </submittedName>
</protein>
<keyword evidence="4" id="KW-0677">Repeat</keyword>
<evidence type="ECO:0000256" key="7">
    <source>
        <dbReference type="ARBA" id="ARBA00023015"/>
    </source>
</evidence>
<accession>A0A7L3NRA6</accession>
<keyword evidence="6" id="KW-0862">Zinc</keyword>
<name>A0A7L3NRA6_9AVES</name>
<comment type="subcellular location">
    <subcellularLocation>
        <location evidence="1">Nucleus</location>
    </subcellularLocation>
</comment>
<keyword evidence="3" id="KW-0479">Metal-binding</keyword>
<sequence>FSCSSHFGKHRRTHTGERPFGCLHCGKTFNVSSNLYRHQRAHQQRPKKTPKAAAAAPETPPRGLPYECRECGKSFRRNKELLAHRRLHTGLPPFQCSQC</sequence>
<comment type="similarity">
    <text evidence="2">Belongs to the krueppel C2H2-type zinc-finger protein family.</text>
</comment>
<evidence type="ECO:0000313" key="15">
    <source>
        <dbReference type="Proteomes" id="UP000579904"/>
    </source>
</evidence>
<dbReference type="Gene3D" id="3.30.160.60">
    <property type="entry name" value="Classic Zinc Finger"/>
    <property type="match status" value="3"/>
</dbReference>
<dbReference type="Pfam" id="PF00096">
    <property type="entry name" value="zf-C2H2"/>
    <property type="match status" value="2"/>
</dbReference>
<keyword evidence="7" id="KW-0805">Transcription regulation</keyword>
<feature type="domain" description="C2H2-type" evidence="13">
    <location>
        <begin position="66"/>
        <end position="93"/>
    </location>
</feature>
<dbReference type="InterPro" id="IPR013087">
    <property type="entry name" value="Znf_C2H2_type"/>
</dbReference>
<keyword evidence="9" id="KW-0804">Transcription</keyword>
<dbReference type="PROSITE" id="PS00028">
    <property type="entry name" value="ZINC_FINGER_C2H2_1"/>
    <property type="match status" value="2"/>
</dbReference>
<evidence type="ECO:0000256" key="3">
    <source>
        <dbReference type="ARBA" id="ARBA00022723"/>
    </source>
</evidence>
<keyword evidence="10" id="KW-0539">Nucleus</keyword>
<gene>
    <name evidence="14" type="primary">Znf165</name>
    <name evidence="14" type="ORF">OREMEL_R07890</name>
</gene>
<dbReference type="OrthoDB" id="6077919at2759"/>
<organism evidence="14 15">
    <name type="scientific">Oreotrochilus melanogaster</name>
    <dbReference type="NCBI Taxonomy" id="689266"/>
    <lineage>
        <taxon>Eukaryota</taxon>
        <taxon>Metazoa</taxon>
        <taxon>Chordata</taxon>
        <taxon>Craniata</taxon>
        <taxon>Vertebrata</taxon>
        <taxon>Euteleostomi</taxon>
        <taxon>Archelosauria</taxon>
        <taxon>Archosauria</taxon>
        <taxon>Dinosauria</taxon>
        <taxon>Saurischia</taxon>
        <taxon>Theropoda</taxon>
        <taxon>Coelurosauria</taxon>
        <taxon>Aves</taxon>
        <taxon>Neognathae</taxon>
        <taxon>Neoaves</taxon>
        <taxon>Strisores</taxon>
        <taxon>Apodiformes</taxon>
        <taxon>Trochilidae</taxon>
        <taxon>Oreotrochilus</taxon>
    </lineage>
</organism>
<dbReference type="GO" id="GO:0008270">
    <property type="term" value="F:zinc ion binding"/>
    <property type="evidence" value="ECO:0007669"/>
    <property type="project" value="UniProtKB-KW"/>
</dbReference>
<dbReference type="FunFam" id="3.30.160.60:FF:002343">
    <property type="entry name" value="Zinc finger protein 33A"/>
    <property type="match status" value="1"/>
</dbReference>
<feature type="region of interest" description="Disordered" evidence="12">
    <location>
        <begin position="37"/>
        <end position="61"/>
    </location>
</feature>
<reference evidence="14 15" key="1">
    <citation type="submission" date="2019-09" db="EMBL/GenBank/DDBJ databases">
        <title>Bird 10,000 Genomes (B10K) Project - Family phase.</title>
        <authorList>
            <person name="Zhang G."/>
        </authorList>
    </citation>
    <scope>NUCLEOTIDE SEQUENCE [LARGE SCALE GENOMIC DNA]</scope>
    <source>
        <strain evidence="14">OUT-0002</strain>
    </source>
</reference>
<dbReference type="SMART" id="SM00355">
    <property type="entry name" value="ZnF_C2H2"/>
    <property type="match status" value="2"/>
</dbReference>
<evidence type="ECO:0000256" key="4">
    <source>
        <dbReference type="ARBA" id="ARBA00022737"/>
    </source>
</evidence>
<dbReference type="EMBL" id="VZUB01050857">
    <property type="protein sequence ID" value="NXU81489.1"/>
    <property type="molecule type" value="Genomic_DNA"/>
</dbReference>
<dbReference type="SUPFAM" id="SSF57667">
    <property type="entry name" value="beta-beta-alpha zinc fingers"/>
    <property type="match status" value="2"/>
</dbReference>